<organism evidence="2 3">
    <name type="scientific">Chryseobacterium pennae</name>
    <dbReference type="NCBI Taxonomy" id="2258962"/>
    <lineage>
        <taxon>Bacteria</taxon>
        <taxon>Pseudomonadati</taxon>
        <taxon>Bacteroidota</taxon>
        <taxon>Flavobacteriia</taxon>
        <taxon>Flavobacteriales</taxon>
        <taxon>Weeksellaceae</taxon>
        <taxon>Chryseobacterium group</taxon>
        <taxon>Chryseobacterium</taxon>
    </lineage>
</organism>
<evidence type="ECO:0000313" key="2">
    <source>
        <dbReference type="EMBL" id="REC59211.1"/>
    </source>
</evidence>
<dbReference type="AlphaFoldDB" id="A0A3D9C168"/>
<evidence type="ECO:0000313" key="3">
    <source>
        <dbReference type="Proteomes" id="UP000256686"/>
    </source>
</evidence>
<protein>
    <recommendedName>
        <fullName evidence="1">Transposase for insertion sequence element IS21-like C-terminal domain-containing protein</fullName>
    </recommendedName>
</protein>
<dbReference type="EMBL" id="QNVT01000045">
    <property type="protein sequence ID" value="REC59211.1"/>
    <property type="molecule type" value="Genomic_DNA"/>
</dbReference>
<dbReference type="InterPro" id="IPR054353">
    <property type="entry name" value="IstA-like_C"/>
</dbReference>
<feature type="domain" description="Transposase for insertion sequence element IS21-like C-terminal" evidence="1">
    <location>
        <begin position="11"/>
        <end position="54"/>
    </location>
</feature>
<evidence type="ECO:0000259" key="1">
    <source>
        <dbReference type="Pfam" id="PF22483"/>
    </source>
</evidence>
<dbReference type="Pfam" id="PF22483">
    <property type="entry name" value="Mu-transpos_C_2"/>
    <property type="match status" value="1"/>
</dbReference>
<dbReference type="Proteomes" id="UP000256686">
    <property type="component" value="Unassembled WGS sequence"/>
</dbReference>
<comment type="caution">
    <text evidence="2">The sequence shown here is derived from an EMBL/GenBank/DDBJ whole genome shotgun (WGS) entry which is preliminary data.</text>
</comment>
<accession>A0A3D9C168</accession>
<gene>
    <name evidence="2" type="ORF">DRF65_27160</name>
</gene>
<sequence>MQNGHVQLSQDKIYYRVPYQYIRKKVKLLYTSGAVEIYYKYNRIATYQRSHKPYAYTTSSEHLASTHRFVSQWSAERLIEWAGNIDPSVQGYILQIIESRNHLEHAYKSCMRILGFEKKVDTERLIGACKRALDFKIYNFKTIQEILENNLDTVAPENQEQQLSQHHNIRGKQYYN</sequence>
<keyword evidence="3" id="KW-1185">Reference proteome</keyword>
<reference evidence="3" key="1">
    <citation type="submission" date="2018-06" db="EMBL/GenBank/DDBJ databases">
        <authorList>
            <person name="Lum Nde A."/>
            <person name="Hugo C."/>
        </authorList>
    </citation>
    <scope>NUCLEOTIDE SEQUENCE [LARGE SCALE GENOMIC DNA]</scope>
    <source>
        <strain evidence="3">1_F178</strain>
    </source>
</reference>
<name>A0A3D9C168_9FLAO</name>
<proteinExistence type="predicted"/>